<protein>
    <submittedName>
        <fullName evidence="1">Uncharacterized protein</fullName>
    </submittedName>
</protein>
<evidence type="ECO:0000313" key="1">
    <source>
        <dbReference type="EMBL" id="CAB4122607.1"/>
    </source>
</evidence>
<proteinExistence type="predicted"/>
<name>A0A6J5KNZ8_9CAUD</name>
<gene>
    <name evidence="1" type="ORF">UFOVP37_34</name>
</gene>
<organism evidence="1">
    <name type="scientific">uncultured Caudovirales phage</name>
    <dbReference type="NCBI Taxonomy" id="2100421"/>
    <lineage>
        <taxon>Viruses</taxon>
        <taxon>Duplodnaviria</taxon>
        <taxon>Heunggongvirae</taxon>
        <taxon>Uroviricota</taxon>
        <taxon>Caudoviricetes</taxon>
        <taxon>Peduoviridae</taxon>
        <taxon>Maltschvirus</taxon>
        <taxon>Maltschvirus maltsch</taxon>
    </lineage>
</organism>
<dbReference type="EMBL" id="LR796163">
    <property type="protein sequence ID" value="CAB4122607.1"/>
    <property type="molecule type" value="Genomic_DNA"/>
</dbReference>
<reference evidence="1" key="1">
    <citation type="submission" date="2020-04" db="EMBL/GenBank/DDBJ databases">
        <authorList>
            <person name="Chiriac C."/>
            <person name="Salcher M."/>
            <person name="Ghai R."/>
            <person name="Kavagutti S V."/>
        </authorList>
    </citation>
    <scope>NUCLEOTIDE SEQUENCE</scope>
</reference>
<sequence>MTIYTDIFGGANIYPSEVDYSSTALATDIMLSWPDETSTSQNLATKIMDITPASAGLSITLPPANGTGTGQTILFNNKGASTFTVKDATGVQVVTVASGTLWQIYLTNNSTAAGIWVALQYGASTSQVNASSLAGNGIVATGTLLAQSVPVTQFNSNYTTGAQDRAQMFVWTGAGGTLTLPAPTSVGSNWFCYLRNSGSGAIVADPAGTILIDGGATLSFQPGESAIIVTDGANYFTIGFGQSATFAFDYTSISVSGSGNYTLTGTELNRIAYSFTGALTGNRTIIVPATVQQYWVTNATTGAYNFTIKTATGAGVLVASGSRSILYCDGTNVVNASTGGLAVPIQVSDGGTGATTAGAARINLGSTSVGDAVFTAADGNAAYAALGIAPSGVVVGGTF</sequence>
<accession>A0A6J5KNZ8</accession>